<dbReference type="SUPFAM" id="SSF56801">
    <property type="entry name" value="Acetyl-CoA synthetase-like"/>
    <property type="match status" value="1"/>
</dbReference>
<sequence length="723" mass="80369">MTIFSYYASLLMLPVRVVVNLYTYTSLPFYYFYQKPWKRMIESNKSRSKLKTPGDDTNTRVCNEQHLTHPTLKPTITETLNSLVVYHGRDTTILCYRDVLSVADCIGSDGKEVLINGRPLKSYTLDDYQWLTYGQVHDITTSLAKGLVANGIEFGDKVLILCETRVEWFLSAQAVAKVGAILVTLFPNLGDEGLVYGINQTEVQLAIVSCDLMPTIQRLSARLPTLRTVVYVDHKNAAKEVTDSQIHGFPDTTRLLSLRDVETTGAQSPDTPFKAPQPDDPFLIMYTSGTTGAPKAAVATHRQMMEGSARAILSVVTWMDVSRSHTYVAFLPLAHILELTQEFMYFYTGIRIGYSSPFTLTDTAPGLARGQVSDIKLLQPTIMTTVPLVLDKLLKEVGDKLNARSPFLVNLFGYLIDYKTKWTRLGYRCPIVNRVVCHKVREQLGGRLEIVIAGGAPLNPTTQSHIKALLDVILAQGYGATETLGAVLCMDSEDLSYGRVGGPLSGVELRLTNWDEGGYHPSDTPHPRGEIVIGGQSVVTGYYGSPDQTLEAFRVDSRGVRWFHTGDIGELYPDGTVRIVDRKNDLHKLQNGEYVSLGKIEAALKSCPYVDNTCVCWRVNAPYLTALISPNHKRVLRLSHHLGFNGVPIEDIVGNGLVNLRVFEAVVQTGREAGLGTNEIPVRIRLVADEWTPDNDLLTAAMKLKRRNVEKIYHKEINGLFTK</sequence>
<dbReference type="InterPro" id="IPR042099">
    <property type="entry name" value="ANL_N_sf"/>
</dbReference>
<comment type="similarity">
    <text evidence="1">Belongs to the ATP-dependent AMP-binding enzyme family.</text>
</comment>
<name>A0A7R9MH33_9ACAR</name>
<dbReference type="GO" id="GO:0090433">
    <property type="term" value="F:palmitoyl-CoA ligase activity"/>
    <property type="evidence" value="ECO:0007669"/>
    <property type="project" value="TreeGrafter"/>
</dbReference>
<evidence type="ECO:0000256" key="3">
    <source>
        <dbReference type="ARBA" id="ARBA00022741"/>
    </source>
</evidence>
<gene>
    <name evidence="9" type="ORF">ONB1V03_LOCUS16707</name>
</gene>
<dbReference type="GO" id="GO:0035336">
    <property type="term" value="P:long-chain fatty-acyl-CoA metabolic process"/>
    <property type="evidence" value="ECO:0007669"/>
    <property type="project" value="TreeGrafter"/>
</dbReference>
<evidence type="ECO:0000256" key="6">
    <source>
        <dbReference type="ARBA" id="ARBA00026121"/>
    </source>
</evidence>
<dbReference type="EMBL" id="OC934197">
    <property type="protein sequence ID" value="CAD7660137.1"/>
    <property type="molecule type" value="Genomic_DNA"/>
</dbReference>
<dbReference type="Pfam" id="PF00501">
    <property type="entry name" value="AMP-binding"/>
    <property type="match status" value="1"/>
</dbReference>
<keyword evidence="4" id="KW-0443">Lipid metabolism</keyword>
<evidence type="ECO:0000256" key="2">
    <source>
        <dbReference type="ARBA" id="ARBA00022598"/>
    </source>
</evidence>
<dbReference type="GO" id="GO:0005811">
    <property type="term" value="C:lipid droplet"/>
    <property type="evidence" value="ECO:0007669"/>
    <property type="project" value="TreeGrafter"/>
</dbReference>
<keyword evidence="4" id="KW-0276">Fatty acid metabolism</keyword>
<evidence type="ECO:0000313" key="10">
    <source>
        <dbReference type="Proteomes" id="UP000728032"/>
    </source>
</evidence>
<dbReference type="Gene3D" id="3.40.50.12780">
    <property type="entry name" value="N-terminal domain of ligase-like"/>
    <property type="match status" value="1"/>
</dbReference>
<dbReference type="GO" id="GO:0005886">
    <property type="term" value="C:plasma membrane"/>
    <property type="evidence" value="ECO:0007669"/>
    <property type="project" value="TreeGrafter"/>
</dbReference>
<dbReference type="Proteomes" id="UP000728032">
    <property type="component" value="Unassembled WGS sequence"/>
</dbReference>
<dbReference type="GO" id="GO:0030182">
    <property type="term" value="P:neuron differentiation"/>
    <property type="evidence" value="ECO:0007669"/>
    <property type="project" value="TreeGrafter"/>
</dbReference>
<dbReference type="PROSITE" id="PS00455">
    <property type="entry name" value="AMP_BINDING"/>
    <property type="match status" value="1"/>
</dbReference>
<evidence type="ECO:0000313" key="9">
    <source>
        <dbReference type="EMBL" id="CAD7660137.1"/>
    </source>
</evidence>
<keyword evidence="10" id="KW-1185">Reference proteome</keyword>
<evidence type="ECO:0000256" key="1">
    <source>
        <dbReference type="ARBA" id="ARBA00006432"/>
    </source>
</evidence>
<reference evidence="9" key="1">
    <citation type="submission" date="2020-11" db="EMBL/GenBank/DDBJ databases">
        <authorList>
            <person name="Tran Van P."/>
        </authorList>
    </citation>
    <scope>NUCLEOTIDE SEQUENCE</scope>
</reference>
<feature type="non-terminal residue" evidence="9">
    <location>
        <position position="1"/>
    </location>
</feature>
<organism evidence="9">
    <name type="scientific">Oppiella nova</name>
    <dbReference type="NCBI Taxonomy" id="334625"/>
    <lineage>
        <taxon>Eukaryota</taxon>
        <taxon>Metazoa</taxon>
        <taxon>Ecdysozoa</taxon>
        <taxon>Arthropoda</taxon>
        <taxon>Chelicerata</taxon>
        <taxon>Arachnida</taxon>
        <taxon>Acari</taxon>
        <taxon>Acariformes</taxon>
        <taxon>Sarcoptiformes</taxon>
        <taxon>Oribatida</taxon>
        <taxon>Brachypylina</taxon>
        <taxon>Oppioidea</taxon>
        <taxon>Oppiidae</taxon>
        <taxon>Oppiella</taxon>
    </lineage>
</organism>
<dbReference type="PANTHER" id="PTHR43272:SF83">
    <property type="entry name" value="ACYL-COA SYNTHETASE LONG-CHAIN, ISOFORM J"/>
    <property type="match status" value="1"/>
</dbReference>
<evidence type="ECO:0000256" key="5">
    <source>
        <dbReference type="ARBA" id="ARBA00022840"/>
    </source>
</evidence>
<evidence type="ECO:0000259" key="8">
    <source>
        <dbReference type="Pfam" id="PF00501"/>
    </source>
</evidence>
<evidence type="ECO:0000256" key="4">
    <source>
        <dbReference type="ARBA" id="ARBA00022832"/>
    </source>
</evidence>
<evidence type="ECO:0000256" key="7">
    <source>
        <dbReference type="ARBA" id="ARBA00036813"/>
    </source>
</evidence>
<keyword evidence="3" id="KW-0547">Nucleotide-binding</keyword>
<dbReference type="InterPro" id="IPR000873">
    <property type="entry name" value="AMP-dep_synth/lig_dom"/>
</dbReference>
<dbReference type="EMBL" id="CAJPVJ010019372">
    <property type="protein sequence ID" value="CAG2177275.1"/>
    <property type="molecule type" value="Genomic_DNA"/>
</dbReference>
<proteinExistence type="inferred from homology"/>
<dbReference type="OrthoDB" id="1700726at2759"/>
<dbReference type="GO" id="GO:0005783">
    <property type="term" value="C:endoplasmic reticulum"/>
    <property type="evidence" value="ECO:0007669"/>
    <property type="project" value="TreeGrafter"/>
</dbReference>
<keyword evidence="2" id="KW-0436">Ligase</keyword>
<dbReference type="GO" id="GO:0005524">
    <property type="term" value="F:ATP binding"/>
    <property type="evidence" value="ECO:0007669"/>
    <property type="project" value="UniProtKB-KW"/>
</dbReference>
<accession>A0A7R9MH33</accession>
<protein>
    <recommendedName>
        <fullName evidence="6">long-chain-fatty-acid--CoA ligase</fullName>
        <ecNumber evidence="6">6.2.1.3</ecNumber>
    </recommendedName>
</protein>
<keyword evidence="5" id="KW-0067">ATP-binding</keyword>
<dbReference type="PANTHER" id="PTHR43272">
    <property type="entry name" value="LONG-CHAIN-FATTY-ACID--COA LIGASE"/>
    <property type="match status" value="1"/>
</dbReference>
<dbReference type="EC" id="6.2.1.3" evidence="6"/>
<feature type="domain" description="AMP-dependent synthetase/ligase" evidence="8">
    <location>
        <begin position="124"/>
        <end position="543"/>
    </location>
</feature>
<comment type="catalytic activity">
    <reaction evidence="7">
        <text>a long-chain fatty acid + ATP + CoA = a long-chain fatty acyl-CoA + AMP + diphosphate</text>
        <dbReference type="Rhea" id="RHEA:15421"/>
        <dbReference type="ChEBI" id="CHEBI:30616"/>
        <dbReference type="ChEBI" id="CHEBI:33019"/>
        <dbReference type="ChEBI" id="CHEBI:57287"/>
        <dbReference type="ChEBI" id="CHEBI:57560"/>
        <dbReference type="ChEBI" id="CHEBI:83139"/>
        <dbReference type="ChEBI" id="CHEBI:456215"/>
        <dbReference type="EC" id="6.2.1.3"/>
    </reaction>
</comment>
<dbReference type="AlphaFoldDB" id="A0A7R9MH33"/>
<dbReference type="InterPro" id="IPR020845">
    <property type="entry name" value="AMP-binding_CS"/>
</dbReference>